<accession>A0A844XER7</accession>
<dbReference type="Proteomes" id="UP000461409">
    <property type="component" value="Unassembled WGS sequence"/>
</dbReference>
<feature type="domain" description="Ancillary SecYEG translocon subunit/Cell division coordinator CpoB TPR" evidence="10">
    <location>
        <begin position="47"/>
        <end position="210"/>
    </location>
</feature>
<keyword evidence="4 9" id="KW-0812">Transmembrane</keyword>
<comment type="caution">
    <text evidence="11">The sequence shown here is derived from an EMBL/GenBank/DDBJ whole genome shotgun (WGS) entry which is preliminary data.</text>
</comment>
<evidence type="ECO:0000256" key="2">
    <source>
        <dbReference type="ARBA" id="ARBA00004236"/>
    </source>
</evidence>
<evidence type="ECO:0000259" key="10">
    <source>
        <dbReference type="Pfam" id="PF09976"/>
    </source>
</evidence>
<keyword evidence="6 9" id="KW-0472">Membrane</keyword>
<dbReference type="AlphaFoldDB" id="A0A844XER7"/>
<proteinExistence type="predicted"/>
<dbReference type="EMBL" id="WUBR01000002">
    <property type="protein sequence ID" value="MWV28506.1"/>
    <property type="molecule type" value="Genomic_DNA"/>
</dbReference>
<dbReference type="InterPro" id="IPR026039">
    <property type="entry name" value="YfgM"/>
</dbReference>
<evidence type="ECO:0000256" key="7">
    <source>
        <dbReference type="ARBA" id="ARBA00023186"/>
    </source>
</evidence>
<protein>
    <submittedName>
        <fullName evidence="11">Tetratricopeptide repeat protein</fullName>
    </submittedName>
</protein>
<evidence type="ECO:0000256" key="5">
    <source>
        <dbReference type="ARBA" id="ARBA00022989"/>
    </source>
</evidence>
<dbReference type="Pfam" id="PF09976">
    <property type="entry name" value="TPR_21"/>
    <property type="match status" value="1"/>
</dbReference>
<sequence length="267" mass="28292">MAKAPSNPNLPAKPSSKPKSQERADAEQEMLMREVDEAVRHDEVGSFAKKYGLPLGIAFVLAMAAFGGFLFWQDSNEGELELASEELVKAIDELEAGNTDIADGELATLEQGEGGAAMMATMLRAAMAVERDDPEAAAALYDKVAANGDTPAELRDIAMIRSVSARYDDMDPQEVIDRVGTLAVPDNAYYGSAGELVAHAYLDQGKTAEAGALLADIAGDEDVPNSLRARARELAGLLGVDAIENVDATLAELTGEPLEEPQAELVE</sequence>
<dbReference type="GO" id="GO:0005886">
    <property type="term" value="C:plasma membrane"/>
    <property type="evidence" value="ECO:0007669"/>
    <property type="project" value="UniProtKB-SubCell"/>
</dbReference>
<dbReference type="InterPro" id="IPR018704">
    <property type="entry name" value="SecYEG/CpoB_TPR"/>
</dbReference>
<feature type="compositionally biased region" description="Basic and acidic residues" evidence="8">
    <location>
        <begin position="19"/>
        <end position="29"/>
    </location>
</feature>
<keyword evidence="3" id="KW-1003">Cell membrane</keyword>
<gene>
    <name evidence="11" type="ORF">GRF63_11385</name>
</gene>
<name>A0A844XER7_9SPHN</name>
<evidence type="ECO:0000313" key="12">
    <source>
        <dbReference type="Proteomes" id="UP000461409"/>
    </source>
</evidence>
<keyword evidence="12" id="KW-1185">Reference proteome</keyword>
<keyword evidence="5 9" id="KW-1133">Transmembrane helix</keyword>
<evidence type="ECO:0000256" key="9">
    <source>
        <dbReference type="SAM" id="Phobius"/>
    </source>
</evidence>
<feature type="transmembrane region" description="Helical" evidence="9">
    <location>
        <begin position="51"/>
        <end position="72"/>
    </location>
</feature>
<dbReference type="GO" id="GO:0044877">
    <property type="term" value="F:protein-containing complex binding"/>
    <property type="evidence" value="ECO:0007669"/>
    <property type="project" value="InterPro"/>
</dbReference>
<keyword evidence="7" id="KW-0143">Chaperone</keyword>
<dbReference type="PANTHER" id="PTHR38035:SF1">
    <property type="entry name" value="ANCILLARY SECYEG TRANSLOCON SUBUNIT"/>
    <property type="match status" value="1"/>
</dbReference>
<dbReference type="RefSeq" id="WP_160486099.1">
    <property type="nucleotide sequence ID" value="NZ_WUBR01000002.1"/>
</dbReference>
<dbReference type="PANTHER" id="PTHR38035">
    <property type="entry name" value="UPF0070 PROTEIN YFGM"/>
    <property type="match status" value="1"/>
</dbReference>
<evidence type="ECO:0000313" key="11">
    <source>
        <dbReference type="EMBL" id="MWV28506.1"/>
    </source>
</evidence>
<evidence type="ECO:0000256" key="8">
    <source>
        <dbReference type="SAM" id="MobiDB-lite"/>
    </source>
</evidence>
<organism evidence="11 12">
    <name type="scientific">Aurantiacibacter rhizosphaerae</name>
    <dbReference type="NCBI Taxonomy" id="2691582"/>
    <lineage>
        <taxon>Bacteria</taxon>
        <taxon>Pseudomonadati</taxon>
        <taxon>Pseudomonadota</taxon>
        <taxon>Alphaproteobacteria</taxon>
        <taxon>Sphingomonadales</taxon>
        <taxon>Erythrobacteraceae</taxon>
        <taxon>Aurantiacibacter</taxon>
    </lineage>
</organism>
<evidence type="ECO:0000256" key="1">
    <source>
        <dbReference type="ARBA" id="ARBA00004167"/>
    </source>
</evidence>
<reference evidence="11 12" key="2">
    <citation type="submission" date="2020-02" db="EMBL/GenBank/DDBJ databases">
        <title>Erythrobacter dongmakensis sp. nov., isolated from a tidal mudflat.</title>
        <authorList>
            <person name="Kim I.S."/>
        </authorList>
    </citation>
    <scope>NUCLEOTIDE SEQUENCE [LARGE SCALE GENOMIC DNA]</scope>
    <source>
        <strain evidence="11 12">GH3-10</strain>
    </source>
</reference>
<evidence type="ECO:0000256" key="4">
    <source>
        <dbReference type="ARBA" id="ARBA00022692"/>
    </source>
</evidence>
<evidence type="ECO:0000256" key="3">
    <source>
        <dbReference type="ARBA" id="ARBA00022475"/>
    </source>
</evidence>
<comment type="subcellular location">
    <subcellularLocation>
        <location evidence="2">Cell membrane</location>
    </subcellularLocation>
    <subcellularLocation>
        <location evidence="1">Membrane</location>
        <topology evidence="1">Single-pass membrane protein</topology>
    </subcellularLocation>
</comment>
<reference evidence="11 12" key="1">
    <citation type="submission" date="2019-12" db="EMBL/GenBank/DDBJ databases">
        <authorList>
            <person name="Lee S.D."/>
        </authorList>
    </citation>
    <scope>NUCLEOTIDE SEQUENCE [LARGE SCALE GENOMIC DNA]</scope>
    <source>
        <strain evidence="11 12">GH3-10</strain>
    </source>
</reference>
<feature type="region of interest" description="Disordered" evidence="8">
    <location>
        <begin position="1"/>
        <end position="29"/>
    </location>
</feature>
<evidence type="ECO:0000256" key="6">
    <source>
        <dbReference type="ARBA" id="ARBA00023136"/>
    </source>
</evidence>